<proteinExistence type="predicted"/>
<gene>
    <name evidence="1" type="ORF">ECPE_LOCUS8282</name>
</gene>
<dbReference type="OrthoDB" id="10056584at2759"/>
<dbReference type="AlphaFoldDB" id="A0A3P8GXG8"/>
<protein>
    <submittedName>
        <fullName evidence="1">Uncharacterized protein</fullName>
    </submittedName>
</protein>
<evidence type="ECO:0000313" key="2">
    <source>
        <dbReference type="Proteomes" id="UP000272942"/>
    </source>
</evidence>
<accession>A0A3P8GXG8</accession>
<reference evidence="1 2" key="1">
    <citation type="submission" date="2018-11" db="EMBL/GenBank/DDBJ databases">
        <authorList>
            <consortium name="Pathogen Informatics"/>
        </authorList>
    </citation>
    <scope>NUCLEOTIDE SEQUENCE [LARGE SCALE GENOMIC DNA]</scope>
    <source>
        <strain evidence="1 2">Egypt</strain>
    </source>
</reference>
<name>A0A3P8GXG8_9TREM</name>
<dbReference type="Proteomes" id="UP000272942">
    <property type="component" value="Unassembled WGS sequence"/>
</dbReference>
<dbReference type="EMBL" id="UZAN01045765">
    <property type="protein sequence ID" value="VDP83160.1"/>
    <property type="molecule type" value="Genomic_DNA"/>
</dbReference>
<sequence length="99" mass="11186">MAKENSENAVLGAKITRQQHDNLDARLARAIIRPVKTGLDWTELTSGRTLRLPGEMVAPTPPTDFNYDDYAARLVHRMRQLPSCDGPPIFSKDKRRRGN</sequence>
<evidence type="ECO:0000313" key="1">
    <source>
        <dbReference type="EMBL" id="VDP83160.1"/>
    </source>
</evidence>
<keyword evidence="2" id="KW-1185">Reference proteome</keyword>
<organism evidence="1 2">
    <name type="scientific">Echinostoma caproni</name>
    <dbReference type="NCBI Taxonomy" id="27848"/>
    <lineage>
        <taxon>Eukaryota</taxon>
        <taxon>Metazoa</taxon>
        <taxon>Spiralia</taxon>
        <taxon>Lophotrochozoa</taxon>
        <taxon>Platyhelminthes</taxon>
        <taxon>Trematoda</taxon>
        <taxon>Digenea</taxon>
        <taxon>Plagiorchiida</taxon>
        <taxon>Echinostomata</taxon>
        <taxon>Echinostomatoidea</taxon>
        <taxon>Echinostomatidae</taxon>
        <taxon>Echinostoma</taxon>
    </lineage>
</organism>